<evidence type="ECO:0000313" key="7">
    <source>
        <dbReference type="Proteomes" id="UP000008694"/>
    </source>
</evidence>
<feature type="domain" description="Pectinesterase inhibitor" evidence="5">
    <location>
        <begin position="20"/>
        <end position="166"/>
    </location>
</feature>
<name>D7MAD4_ARALL</name>
<dbReference type="Proteomes" id="UP000008694">
    <property type="component" value="Unassembled WGS sequence"/>
</dbReference>
<dbReference type="GO" id="GO:0046910">
    <property type="term" value="F:pectinesterase inhibitor activity"/>
    <property type="evidence" value="ECO:0007669"/>
    <property type="project" value="InterPro"/>
</dbReference>
<dbReference type="InterPro" id="IPR034086">
    <property type="entry name" value="PMEI_plant"/>
</dbReference>
<evidence type="ECO:0000256" key="2">
    <source>
        <dbReference type="ARBA" id="ARBA00023157"/>
    </source>
</evidence>
<feature type="signal peptide" evidence="4">
    <location>
        <begin position="1"/>
        <end position="20"/>
    </location>
</feature>
<dbReference type="SUPFAM" id="SSF101148">
    <property type="entry name" value="Plant invertase/pectin methylesterase inhibitor"/>
    <property type="match status" value="1"/>
</dbReference>
<keyword evidence="2" id="KW-1015">Disulfide bond</keyword>
<dbReference type="SMART" id="SM00856">
    <property type="entry name" value="PMEI"/>
    <property type="match status" value="1"/>
</dbReference>
<dbReference type="Pfam" id="PF04043">
    <property type="entry name" value="PMEI"/>
    <property type="match status" value="1"/>
</dbReference>
<comment type="similarity">
    <text evidence="3">Belongs to the PMEI family.</text>
</comment>
<reference evidence="7" key="1">
    <citation type="journal article" date="2011" name="Nat. Genet.">
        <title>The Arabidopsis lyrata genome sequence and the basis of rapid genome size change.</title>
        <authorList>
            <person name="Hu T.T."/>
            <person name="Pattyn P."/>
            <person name="Bakker E.G."/>
            <person name="Cao J."/>
            <person name="Cheng J.-F."/>
            <person name="Clark R.M."/>
            <person name="Fahlgren N."/>
            <person name="Fawcett J.A."/>
            <person name="Grimwood J."/>
            <person name="Gundlach H."/>
            <person name="Haberer G."/>
            <person name="Hollister J.D."/>
            <person name="Ossowski S."/>
            <person name="Ottilar R.P."/>
            <person name="Salamov A.A."/>
            <person name="Schneeberger K."/>
            <person name="Spannagl M."/>
            <person name="Wang X."/>
            <person name="Yang L."/>
            <person name="Nasrallah M.E."/>
            <person name="Bergelson J."/>
            <person name="Carrington J.C."/>
            <person name="Gaut B.S."/>
            <person name="Schmutz J."/>
            <person name="Mayer K.F.X."/>
            <person name="Van de Peer Y."/>
            <person name="Grigoriev I.V."/>
            <person name="Nordborg M."/>
            <person name="Weigel D."/>
            <person name="Guo Y.-L."/>
        </authorList>
    </citation>
    <scope>NUCLEOTIDE SEQUENCE [LARGE SCALE GENOMIC DNA]</scope>
    <source>
        <strain evidence="7">cv. MN47</strain>
    </source>
</reference>
<keyword evidence="7" id="KW-1185">Reference proteome</keyword>
<evidence type="ECO:0000256" key="3">
    <source>
        <dbReference type="ARBA" id="ARBA00038471"/>
    </source>
</evidence>
<dbReference type="OrthoDB" id="1057007at2759"/>
<dbReference type="AlphaFoldDB" id="D7MAD4"/>
<dbReference type="InterPro" id="IPR006501">
    <property type="entry name" value="Pectinesterase_inhib_dom"/>
</dbReference>
<protein>
    <recommendedName>
        <fullName evidence="5">Pectinesterase inhibitor domain-containing protein</fullName>
    </recommendedName>
</protein>
<dbReference type="FunFam" id="1.20.140.40:FF:000008">
    <property type="entry name" value="Invertase/pectin methylesterase inhibitor family protein"/>
    <property type="match status" value="1"/>
</dbReference>
<dbReference type="CDD" id="cd15797">
    <property type="entry name" value="PMEI"/>
    <property type="match status" value="1"/>
</dbReference>
<proteinExistence type="inferred from homology"/>
<gene>
    <name evidence="6" type="ORF">ARALYDRAFT_355195</name>
</gene>
<evidence type="ECO:0000313" key="6">
    <source>
        <dbReference type="EMBL" id="EFH44445.1"/>
    </source>
</evidence>
<dbReference type="HOGENOM" id="CLU_126224_0_0_1"/>
<dbReference type="NCBIfam" id="TIGR01614">
    <property type="entry name" value="PME_inhib"/>
    <property type="match status" value="1"/>
</dbReference>
<dbReference type="Gramene" id="fgenesh1_pg.C_scaffold_7002368">
    <property type="protein sequence ID" value="fgenesh1_pg.C_scaffold_7002368"/>
    <property type="gene ID" value="fgenesh1_pg.C_scaffold_7002368"/>
</dbReference>
<dbReference type="STRING" id="81972.D7MAD4"/>
<dbReference type="Gene3D" id="1.20.140.40">
    <property type="entry name" value="Invertase/pectin methylesterase inhibitor family protein"/>
    <property type="match status" value="1"/>
</dbReference>
<evidence type="ECO:0000256" key="1">
    <source>
        <dbReference type="ARBA" id="ARBA00022729"/>
    </source>
</evidence>
<dbReference type="KEGG" id="aly:9304258"/>
<feature type="chain" id="PRO_5003103477" description="Pectinesterase inhibitor domain-containing protein" evidence="4">
    <location>
        <begin position="21"/>
        <end position="172"/>
    </location>
</feature>
<sequence length="172" mass="19448">MTNPMIKVMLLLFLVLSIRADEELMKKECSQTGNQNLCLFCLESDPISYQTDRAGFVSITIHCLESQLDILINDVTSLSMKGEGEEIENVLEDCNVNFSIAKLQLNEAKDKLVTLNNEKAFGLVKTSVSYLQTCRGNLQKIKFNESHDVYDDIDVYVDLSSVAKTLIHRLHK</sequence>
<evidence type="ECO:0000256" key="4">
    <source>
        <dbReference type="SAM" id="SignalP"/>
    </source>
</evidence>
<dbReference type="InterPro" id="IPR035513">
    <property type="entry name" value="Invertase/methylesterase_inhib"/>
</dbReference>
<dbReference type="EMBL" id="GL348719">
    <property type="protein sequence ID" value="EFH44445.1"/>
    <property type="molecule type" value="Genomic_DNA"/>
</dbReference>
<keyword evidence="1 4" id="KW-0732">Signal</keyword>
<evidence type="ECO:0000259" key="5">
    <source>
        <dbReference type="SMART" id="SM00856"/>
    </source>
</evidence>
<organism evidence="7">
    <name type="scientific">Arabidopsis lyrata subsp. lyrata</name>
    <name type="common">Lyre-leaved rock-cress</name>
    <dbReference type="NCBI Taxonomy" id="81972"/>
    <lineage>
        <taxon>Eukaryota</taxon>
        <taxon>Viridiplantae</taxon>
        <taxon>Streptophyta</taxon>
        <taxon>Embryophyta</taxon>
        <taxon>Tracheophyta</taxon>
        <taxon>Spermatophyta</taxon>
        <taxon>Magnoliopsida</taxon>
        <taxon>eudicotyledons</taxon>
        <taxon>Gunneridae</taxon>
        <taxon>Pentapetalae</taxon>
        <taxon>rosids</taxon>
        <taxon>malvids</taxon>
        <taxon>Brassicales</taxon>
        <taxon>Brassicaceae</taxon>
        <taxon>Camelineae</taxon>
        <taxon>Arabidopsis</taxon>
    </lineage>
</organism>
<accession>D7MAD4</accession>